<keyword evidence="7" id="KW-0406">Ion transport</keyword>
<dbReference type="Pfam" id="PF07715">
    <property type="entry name" value="Plug"/>
    <property type="match status" value="1"/>
</dbReference>
<proteinExistence type="inferred from homology"/>
<keyword evidence="2 11" id="KW-0813">Transport</keyword>
<evidence type="ECO:0000256" key="9">
    <source>
        <dbReference type="ARBA" id="ARBA00023136"/>
    </source>
</evidence>
<comment type="similarity">
    <text evidence="11 12">Belongs to the TonB-dependent receptor family.</text>
</comment>
<evidence type="ECO:0000256" key="1">
    <source>
        <dbReference type="ARBA" id="ARBA00004571"/>
    </source>
</evidence>
<evidence type="ECO:0000256" key="12">
    <source>
        <dbReference type="RuleBase" id="RU003357"/>
    </source>
</evidence>
<evidence type="ECO:0000256" key="10">
    <source>
        <dbReference type="ARBA" id="ARBA00023237"/>
    </source>
</evidence>
<keyword evidence="5 11" id="KW-0812">Transmembrane</keyword>
<dbReference type="GO" id="GO:0006826">
    <property type="term" value="P:iron ion transport"/>
    <property type="evidence" value="ECO:0007669"/>
    <property type="project" value="UniProtKB-KW"/>
</dbReference>
<evidence type="ECO:0000256" key="6">
    <source>
        <dbReference type="ARBA" id="ARBA00023004"/>
    </source>
</evidence>
<reference evidence="15 16" key="1">
    <citation type="submission" date="2018-05" db="EMBL/GenBank/DDBJ databases">
        <title>Genome sequencing, assembly and analysis of the novel insecticidal bacterium, Chromobacterium phragmitis.</title>
        <authorList>
            <person name="Sparks M.E."/>
            <person name="Blackburn M.B."/>
            <person name="Gundersen-Rindal D.E."/>
        </authorList>
    </citation>
    <scope>NUCLEOTIDE SEQUENCE [LARGE SCALE GENOMIC DNA]</scope>
    <source>
        <strain evidence="15">IIBBL 274-1</strain>
    </source>
</reference>
<keyword evidence="8 12" id="KW-0798">TonB box</keyword>
<dbReference type="PROSITE" id="PS52016">
    <property type="entry name" value="TONB_DEPENDENT_REC_3"/>
    <property type="match status" value="1"/>
</dbReference>
<dbReference type="EMBL" id="CP029554">
    <property type="protein sequence ID" value="AXE33046.1"/>
    <property type="molecule type" value="Genomic_DNA"/>
</dbReference>
<dbReference type="GO" id="GO:0009279">
    <property type="term" value="C:cell outer membrane"/>
    <property type="evidence" value="ECO:0007669"/>
    <property type="project" value="UniProtKB-SubCell"/>
</dbReference>
<accession>A0A344UCP8</accession>
<dbReference type="PANTHER" id="PTHR32552:SF81">
    <property type="entry name" value="TONB-DEPENDENT OUTER MEMBRANE RECEPTOR"/>
    <property type="match status" value="1"/>
</dbReference>
<sequence>MRDCPRPARLRVPLYRLHNDNDKYYHSHQLIAMIFVGFRPRVPSAAVASQRFLASQTTPQNTTCHADNNHNEEYGTMEKIPHRQRNVLAQATLLALACLGGMTLSPAARAADADAKEAALPTVTVTGEKINRSLQDTTTAVTVLRDADKGETKSIYDAVAATPNATANGAGIVNIRGVEGTGPGTGYNTLVSGSRPRVSTTVDGLSESWNGQRYVDASPWDVEQIEVLRGPQSTTQGRNTMAGAIVVNTKDPAFDWEGALRAGFEDKDGKMTLAGMISGPITDELAFRIAAEGLNGHSYVDYPGSMPWDASEVRHSSYRGKLLWKPSALPGLTAKLTVSHRKNKGEYLNYVDGNYFDYQYHRLSTEARYQDSFNNTVSADLQYQINDAWSAHLLLGHADNVSAFKDSDTPAFSMRLDEKSNTAEARLAYAPQNGKLSGLLGVYYYDRDQDMNASPRVAAKDRLKTEAIYGEATLALSDKWSLNLGGRAERETQRRNTTLGPGQSYEAQASYDLGETLFLPKAGLSYKHSPTTTLGLSARKGYNAGGSGLDNDNKYYTFNKEEVTAYELSSRSSFLDERVSLNANAFFNQYTGYQAILGSRFTNIPKGKSYGLELEGKARVTPKLTLSAGIGLLDTKVTGADAANPGIQGKQFNYAPHLTVNLGFKQRLPRNFYIGGSLNRVGAYYSDITNDPSRAAGDYTVVNLNTGYEDARWGVRAYVNNLTNQGVLYAQIPARGNNLGVIGAPRTVGVTVDYRFN</sequence>
<evidence type="ECO:0000259" key="13">
    <source>
        <dbReference type="Pfam" id="PF00593"/>
    </source>
</evidence>
<dbReference type="AlphaFoldDB" id="A0A344UCP8"/>
<keyword evidence="6" id="KW-0408">Iron</keyword>
<keyword evidence="10 11" id="KW-0998">Cell outer membrane</keyword>
<organism evidence="15 16">
    <name type="scientific">Chromobacterium phragmitis</name>
    <dbReference type="NCBI Taxonomy" id="2202141"/>
    <lineage>
        <taxon>Bacteria</taxon>
        <taxon>Pseudomonadati</taxon>
        <taxon>Pseudomonadota</taxon>
        <taxon>Betaproteobacteria</taxon>
        <taxon>Neisseriales</taxon>
        <taxon>Chromobacteriaceae</taxon>
        <taxon>Chromobacterium</taxon>
    </lineage>
</organism>
<keyword evidence="4" id="KW-0410">Iron transport</keyword>
<dbReference type="CDD" id="cd01347">
    <property type="entry name" value="ligand_gated_channel"/>
    <property type="match status" value="1"/>
</dbReference>
<dbReference type="SUPFAM" id="SSF56935">
    <property type="entry name" value="Porins"/>
    <property type="match status" value="1"/>
</dbReference>
<gene>
    <name evidence="15" type="ORF">DK843_01170</name>
</gene>
<evidence type="ECO:0000313" key="16">
    <source>
        <dbReference type="Proteomes" id="UP000252038"/>
    </source>
</evidence>
<dbReference type="Gene3D" id="2.40.170.20">
    <property type="entry name" value="TonB-dependent receptor, beta-barrel domain"/>
    <property type="match status" value="1"/>
</dbReference>
<keyword evidence="15" id="KW-0675">Receptor</keyword>
<evidence type="ECO:0000256" key="5">
    <source>
        <dbReference type="ARBA" id="ARBA00022692"/>
    </source>
</evidence>
<dbReference type="InterPro" id="IPR000531">
    <property type="entry name" value="Beta-barrel_TonB"/>
</dbReference>
<evidence type="ECO:0000256" key="2">
    <source>
        <dbReference type="ARBA" id="ARBA00022448"/>
    </source>
</evidence>
<evidence type="ECO:0000259" key="14">
    <source>
        <dbReference type="Pfam" id="PF07715"/>
    </source>
</evidence>
<feature type="domain" description="TonB-dependent receptor plug" evidence="14">
    <location>
        <begin position="134"/>
        <end position="244"/>
    </location>
</feature>
<dbReference type="Pfam" id="PF00593">
    <property type="entry name" value="TonB_dep_Rec_b-barrel"/>
    <property type="match status" value="1"/>
</dbReference>
<protein>
    <submittedName>
        <fullName evidence="15">TonB-dependent receptor</fullName>
    </submittedName>
</protein>
<name>A0A344UCP8_9NEIS</name>
<feature type="domain" description="TonB-dependent receptor-like beta-barrel" evidence="13">
    <location>
        <begin position="344"/>
        <end position="722"/>
    </location>
</feature>
<dbReference type="InterPro" id="IPR039426">
    <property type="entry name" value="TonB-dep_rcpt-like"/>
</dbReference>
<keyword evidence="3 11" id="KW-1134">Transmembrane beta strand</keyword>
<comment type="subcellular location">
    <subcellularLocation>
        <location evidence="1 11">Cell outer membrane</location>
        <topology evidence="1 11">Multi-pass membrane protein</topology>
    </subcellularLocation>
</comment>
<keyword evidence="9 11" id="KW-0472">Membrane</keyword>
<dbReference type="PANTHER" id="PTHR32552">
    <property type="entry name" value="FERRICHROME IRON RECEPTOR-RELATED"/>
    <property type="match status" value="1"/>
</dbReference>
<evidence type="ECO:0000313" key="15">
    <source>
        <dbReference type="EMBL" id="AXE33046.1"/>
    </source>
</evidence>
<dbReference type="InterPro" id="IPR036942">
    <property type="entry name" value="Beta-barrel_TonB_sf"/>
</dbReference>
<dbReference type="InterPro" id="IPR012910">
    <property type="entry name" value="Plug_dom"/>
</dbReference>
<evidence type="ECO:0000256" key="7">
    <source>
        <dbReference type="ARBA" id="ARBA00023065"/>
    </source>
</evidence>
<evidence type="ECO:0000256" key="11">
    <source>
        <dbReference type="PROSITE-ProRule" id="PRU01360"/>
    </source>
</evidence>
<evidence type="ECO:0000256" key="4">
    <source>
        <dbReference type="ARBA" id="ARBA00022496"/>
    </source>
</evidence>
<dbReference type="KEGG" id="chrb:DK843_01170"/>
<dbReference type="Proteomes" id="UP000252038">
    <property type="component" value="Chromosome"/>
</dbReference>
<evidence type="ECO:0000256" key="8">
    <source>
        <dbReference type="ARBA" id="ARBA00023077"/>
    </source>
</evidence>
<evidence type="ECO:0000256" key="3">
    <source>
        <dbReference type="ARBA" id="ARBA00022452"/>
    </source>
</evidence>